<sequence length="216" mass="24142">MEFSTFFYVFIFLISNSILNCLCTSKVLYPYVTCGSVIKLVNNNYNARLHSHDVKYGSGSGQQSVTATEDKEDSNSYWSVLGKNGDHCTRGQPIKCGSVVRLRHLASNKNLHSHLFSSPLSGNQEVSAFGKAGEGDTGDDWTVTCSEEHWERDVNVRFKHVDTEMWLSTSGRSYGRPISGQLEVVGVSRPDSSSYWQTAEGIYIKPMDKDIIHDEL</sequence>
<keyword evidence="3" id="KW-0677">Repeat</keyword>
<proteinExistence type="predicted"/>
<evidence type="ECO:0000259" key="5">
    <source>
        <dbReference type="PROSITE" id="PS50919"/>
    </source>
</evidence>
<dbReference type="VEuPathDB" id="VectorBase:LDEU001825"/>
<accession>A0A443SRR8</accession>
<dbReference type="PROSITE" id="PS50919">
    <property type="entry name" value="MIR"/>
    <property type="match status" value="3"/>
</dbReference>
<dbReference type="SUPFAM" id="SSF82109">
    <property type="entry name" value="MIR domain"/>
    <property type="match status" value="1"/>
</dbReference>
<feature type="chain" id="PRO_5019025613" evidence="4">
    <location>
        <begin position="22"/>
        <end position="216"/>
    </location>
</feature>
<name>A0A443SRR8_9ACAR</name>
<dbReference type="GO" id="GO:0005576">
    <property type="term" value="C:extracellular region"/>
    <property type="evidence" value="ECO:0007669"/>
    <property type="project" value="UniProtKB-SubCell"/>
</dbReference>
<comment type="caution">
    <text evidence="6">The sequence shown here is derived from an EMBL/GenBank/DDBJ whole genome shotgun (WGS) entry which is preliminary data.</text>
</comment>
<dbReference type="GO" id="GO:0005783">
    <property type="term" value="C:endoplasmic reticulum"/>
    <property type="evidence" value="ECO:0007669"/>
    <property type="project" value="UniProtKB-ARBA"/>
</dbReference>
<evidence type="ECO:0000313" key="7">
    <source>
        <dbReference type="Proteomes" id="UP000288716"/>
    </source>
</evidence>
<reference evidence="6 7" key="1">
    <citation type="journal article" date="2018" name="Gigascience">
        <title>Genomes of trombidid mites reveal novel predicted allergens and laterally-transferred genes associated with secondary metabolism.</title>
        <authorList>
            <person name="Dong X."/>
            <person name="Chaisiri K."/>
            <person name="Xia D."/>
            <person name="Armstrong S.D."/>
            <person name="Fang Y."/>
            <person name="Donnelly M.J."/>
            <person name="Kadowaki T."/>
            <person name="McGarry J.W."/>
            <person name="Darby A.C."/>
            <person name="Makepeace B.L."/>
        </authorList>
    </citation>
    <scope>NUCLEOTIDE SEQUENCE [LARGE SCALE GENOMIC DNA]</scope>
    <source>
        <strain evidence="6">UoL-UT</strain>
    </source>
</reference>
<evidence type="ECO:0000256" key="3">
    <source>
        <dbReference type="ARBA" id="ARBA00022737"/>
    </source>
</evidence>
<evidence type="ECO:0000256" key="1">
    <source>
        <dbReference type="ARBA" id="ARBA00004613"/>
    </source>
</evidence>
<dbReference type="Pfam" id="PF02815">
    <property type="entry name" value="MIR"/>
    <property type="match status" value="1"/>
</dbReference>
<dbReference type="InterPro" id="IPR016093">
    <property type="entry name" value="MIR_motif"/>
</dbReference>
<gene>
    <name evidence="6" type="ORF">B4U80_10461</name>
</gene>
<dbReference type="PANTHER" id="PTHR46809:SF2">
    <property type="entry name" value="GH21273P"/>
    <property type="match status" value="1"/>
</dbReference>
<evidence type="ECO:0000256" key="4">
    <source>
        <dbReference type="SAM" id="SignalP"/>
    </source>
</evidence>
<dbReference type="GO" id="GO:0032991">
    <property type="term" value="C:protein-containing complex"/>
    <property type="evidence" value="ECO:0007669"/>
    <property type="project" value="UniProtKB-ARBA"/>
</dbReference>
<feature type="domain" description="MIR" evidence="5">
    <location>
        <begin position="91"/>
        <end position="146"/>
    </location>
</feature>
<feature type="signal peptide" evidence="4">
    <location>
        <begin position="1"/>
        <end position="21"/>
    </location>
</feature>
<dbReference type="AlphaFoldDB" id="A0A443SRR8"/>
<evidence type="ECO:0000256" key="2">
    <source>
        <dbReference type="ARBA" id="ARBA00022729"/>
    </source>
</evidence>
<protein>
    <submittedName>
        <fullName evidence="6">Stromal cell-derived factor 2-like protein</fullName>
    </submittedName>
</protein>
<dbReference type="SMART" id="SM00472">
    <property type="entry name" value="MIR"/>
    <property type="match status" value="3"/>
</dbReference>
<dbReference type="STRING" id="299467.A0A443SRR8"/>
<keyword evidence="2 4" id="KW-0732">Signal</keyword>
<dbReference type="EMBL" id="NCKV01000593">
    <property type="protein sequence ID" value="RWS30213.1"/>
    <property type="molecule type" value="Genomic_DNA"/>
</dbReference>
<dbReference type="PANTHER" id="PTHR46809">
    <property type="entry name" value="STROMAL CELL-DERIVED FACTOR 2-LIKE PROTEIN"/>
    <property type="match status" value="1"/>
</dbReference>
<dbReference type="InterPro" id="IPR036300">
    <property type="entry name" value="MIR_dom_sf"/>
</dbReference>
<feature type="domain" description="MIR" evidence="5">
    <location>
        <begin position="29"/>
        <end position="83"/>
    </location>
</feature>
<evidence type="ECO:0000313" key="6">
    <source>
        <dbReference type="EMBL" id="RWS30213.1"/>
    </source>
</evidence>
<dbReference type="Gene3D" id="2.80.10.50">
    <property type="match status" value="1"/>
</dbReference>
<organism evidence="6 7">
    <name type="scientific">Leptotrombidium deliense</name>
    <dbReference type="NCBI Taxonomy" id="299467"/>
    <lineage>
        <taxon>Eukaryota</taxon>
        <taxon>Metazoa</taxon>
        <taxon>Ecdysozoa</taxon>
        <taxon>Arthropoda</taxon>
        <taxon>Chelicerata</taxon>
        <taxon>Arachnida</taxon>
        <taxon>Acari</taxon>
        <taxon>Acariformes</taxon>
        <taxon>Trombidiformes</taxon>
        <taxon>Prostigmata</taxon>
        <taxon>Anystina</taxon>
        <taxon>Parasitengona</taxon>
        <taxon>Trombiculoidea</taxon>
        <taxon>Trombiculidae</taxon>
        <taxon>Leptotrombidium</taxon>
    </lineage>
</organism>
<dbReference type="CDD" id="cd23293">
    <property type="entry name" value="beta-trefoil_MIR_SDF2_meta"/>
    <property type="match status" value="1"/>
</dbReference>
<feature type="domain" description="MIR" evidence="5">
    <location>
        <begin position="147"/>
        <end position="201"/>
    </location>
</feature>
<keyword evidence="7" id="KW-1185">Reference proteome</keyword>
<dbReference type="FunFam" id="2.80.10.50:FF:000023">
    <property type="entry name" value="Stromal cell-derived factor 2-like 1"/>
    <property type="match status" value="1"/>
</dbReference>
<comment type="subcellular location">
    <subcellularLocation>
        <location evidence="1">Secreted</location>
    </subcellularLocation>
</comment>
<dbReference type="Proteomes" id="UP000288716">
    <property type="component" value="Unassembled WGS sequence"/>
</dbReference>
<dbReference type="OrthoDB" id="5588846at2759"/>